<dbReference type="AlphaFoldDB" id="A0A6M3IP38"/>
<evidence type="ECO:0000313" key="2">
    <source>
        <dbReference type="EMBL" id="QJA59226.1"/>
    </source>
</evidence>
<organism evidence="2">
    <name type="scientific">viral metagenome</name>
    <dbReference type="NCBI Taxonomy" id="1070528"/>
    <lineage>
        <taxon>unclassified sequences</taxon>
        <taxon>metagenomes</taxon>
        <taxon>organismal metagenomes</taxon>
    </lineage>
</organism>
<protein>
    <submittedName>
        <fullName evidence="2">Uncharacterized protein</fullName>
    </submittedName>
</protein>
<name>A0A6M3IP38_9ZZZZ</name>
<feature type="region of interest" description="Disordered" evidence="1">
    <location>
        <begin position="149"/>
        <end position="176"/>
    </location>
</feature>
<gene>
    <name evidence="3" type="ORF">MM415A00551_0002</name>
    <name evidence="2" type="ORF">MM415B01325_0017</name>
</gene>
<dbReference type="EMBL" id="MT142456">
    <property type="protein sequence ID" value="QJA81341.1"/>
    <property type="molecule type" value="Genomic_DNA"/>
</dbReference>
<sequence>MANGINALIAQGGGNLPQAPNILGMQRNALINQRMQIENQMLPEQQNWARQEMTMKQKSFELDQKLKEFEIENRPLIKESKGLQLLQSLAGSGAINTRNFDRYKDFLSKKGINPRIFEGVPSGDEQKLNKWLEQISLSSAQRLEILKTQSQQRPYKPGQEITREEGGGKGTYRVTGYDERGMPITEKIAESKKQESRTELEKTVEKYNSLPPGGEKQFYLARIKKLTETTGMKLTVDKDGNITFTQGALGKEGFEGLSKKTQGQIEEKLLSGREQLSRMEKIAEGFKPDFLEIGTRLQNAWTGIKAKLGRNVSKQDSSSLIDFKKFQRKAIENINLYIKELTGAQMSEKEAARLRLAQPDPGENWWQGDDPITFKSKMEDVLKSTRAGIARYEYYKAKGLSDTEIKGLVSSDKAIKLDEITQRIE</sequence>
<proteinExistence type="predicted"/>
<accession>A0A6M3IP38</accession>
<dbReference type="EMBL" id="MT141360">
    <property type="protein sequence ID" value="QJA59226.1"/>
    <property type="molecule type" value="Genomic_DNA"/>
</dbReference>
<evidence type="ECO:0000256" key="1">
    <source>
        <dbReference type="SAM" id="MobiDB-lite"/>
    </source>
</evidence>
<reference evidence="2" key="1">
    <citation type="submission" date="2020-03" db="EMBL/GenBank/DDBJ databases">
        <title>The deep terrestrial virosphere.</title>
        <authorList>
            <person name="Holmfeldt K."/>
            <person name="Nilsson E."/>
            <person name="Simone D."/>
            <person name="Lopez-Fernandez M."/>
            <person name="Wu X."/>
            <person name="de Brujin I."/>
            <person name="Lundin D."/>
            <person name="Andersson A."/>
            <person name="Bertilsson S."/>
            <person name="Dopson M."/>
        </authorList>
    </citation>
    <scope>NUCLEOTIDE SEQUENCE</scope>
    <source>
        <strain evidence="3">MM415A00551</strain>
        <strain evidence="2">MM415B01325</strain>
    </source>
</reference>
<evidence type="ECO:0000313" key="3">
    <source>
        <dbReference type="EMBL" id="QJA81341.1"/>
    </source>
</evidence>